<dbReference type="STRING" id="47428.A0A284QK51"/>
<reference evidence="2" key="1">
    <citation type="journal article" date="2017" name="Nat. Ecol. Evol.">
        <title>Genome expansion and lineage-specific genetic innovations in the forest pathogenic fungi Armillaria.</title>
        <authorList>
            <person name="Sipos G."/>
            <person name="Prasanna A.N."/>
            <person name="Walter M.C."/>
            <person name="O'Connor E."/>
            <person name="Balint B."/>
            <person name="Krizsan K."/>
            <person name="Kiss B."/>
            <person name="Hess J."/>
            <person name="Varga T."/>
            <person name="Slot J."/>
            <person name="Riley R."/>
            <person name="Boka B."/>
            <person name="Rigling D."/>
            <person name="Barry K."/>
            <person name="Lee J."/>
            <person name="Mihaltcheva S."/>
            <person name="LaButti K."/>
            <person name="Lipzen A."/>
            <person name="Waldron R."/>
            <person name="Moloney N.M."/>
            <person name="Sperisen C."/>
            <person name="Kredics L."/>
            <person name="Vagvoelgyi C."/>
            <person name="Patrignani A."/>
            <person name="Fitzpatrick D."/>
            <person name="Nagy I."/>
            <person name="Doyle S."/>
            <person name="Anderson J.B."/>
            <person name="Grigoriev I.V."/>
            <person name="Gueldener U."/>
            <person name="Muensterkoetter M."/>
            <person name="Nagy L.G."/>
        </authorList>
    </citation>
    <scope>NUCLEOTIDE SEQUENCE [LARGE SCALE GENOMIC DNA]</scope>
    <source>
        <strain evidence="2">C18/9</strain>
    </source>
</reference>
<evidence type="ECO:0000313" key="2">
    <source>
        <dbReference type="Proteomes" id="UP000219338"/>
    </source>
</evidence>
<name>A0A284QK51_ARMOS</name>
<keyword evidence="2" id="KW-1185">Reference proteome</keyword>
<dbReference type="AlphaFoldDB" id="A0A284QK51"/>
<evidence type="ECO:0000313" key="1">
    <source>
        <dbReference type="EMBL" id="SJK96837.1"/>
    </source>
</evidence>
<dbReference type="EMBL" id="FUEG01000001">
    <property type="protein sequence ID" value="SJK96837.1"/>
    <property type="molecule type" value="Genomic_DNA"/>
</dbReference>
<proteinExistence type="predicted"/>
<accession>A0A284QK51</accession>
<gene>
    <name evidence="1" type="ORF">ARMOST_00083</name>
</gene>
<dbReference type="Proteomes" id="UP000219338">
    <property type="component" value="Unassembled WGS sequence"/>
</dbReference>
<organism evidence="1 2">
    <name type="scientific">Armillaria ostoyae</name>
    <name type="common">Armillaria root rot fungus</name>
    <dbReference type="NCBI Taxonomy" id="47428"/>
    <lineage>
        <taxon>Eukaryota</taxon>
        <taxon>Fungi</taxon>
        <taxon>Dikarya</taxon>
        <taxon>Basidiomycota</taxon>
        <taxon>Agaricomycotina</taxon>
        <taxon>Agaricomycetes</taxon>
        <taxon>Agaricomycetidae</taxon>
        <taxon>Agaricales</taxon>
        <taxon>Marasmiineae</taxon>
        <taxon>Physalacriaceae</taxon>
        <taxon>Armillaria</taxon>
    </lineage>
</organism>
<protein>
    <submittedName>
        <fullName evidence="1">Uncharacterized protein</fullName>
    </submittedName>
</protein>
<dbReference type="OrthoDB" id="10626465at2759"/>
<sequence length="84" mass="9532">MKNNWEVVHTFQPVIIIGMDFVKPVVSTMKQIDSRSTLHWFPDGFGGRTEDLVLLAGEVHHDRKPGTMRLTTSLGLDDMQPVKQ</sequence>